<dbReference type="InterPro" id="IPR005500">
    <property type="entry name" value="DUF309"/>
</dbReference>
<protein>
    <recommendedName>
        <fullName evidence="6">DUF309 domain-containing protein</fullName>
    </recommendedName>
</protein>
<dbReference type="SUPFAM" id="SSF140663">
    <property type="entry name" value="TTHA0068-like"/>
    <property type="match status" value="1"/>
</dbReference>
<reference evidence="2 5" key="1">
    <citation type="journal article" date="2015" name="ISME J.">
        <title>Elemental sulfur and acetate can support life of a novel strictly anaerobic haloarchaeon.</title>
        <authorList>
            <person name="Sorokin D.Y."/>
            <person name="Kublanov I.V."/>
            <person name="Gavrilov S.N."/>
            <person name="Rojo D."/>
            <person name="Roman P."/>
            <person name="Golyshin P.N."/>
            <person name="Slepak V.Z."/>
            <person name="Smedile F."/>
            <person name="Ferrer M."/>
            <person name="Messina E."/>
            <person name="La Cono V."/>
            <person name="Yakimov M.M."/>
        </authorList>
    </citation>
    <scope>NUCLEOTIDE SEQUENCE [LARGE SCALE GENOMIC DNA]</scope>
    <source>
        <strain evidence="2 5">HSR2</strain>
    </source>
</reference>
<dbReference type="PANTHER" id="PTHR34796:SF1">
    <property type="entry name" value="EXPRESSED PROTEIN"/>
    <property type="match status" value="1"/>
</dbReference>
<dbReference type="HOGENOM" id="CLU_1648272_0_0_2"/>
<dbReference type="KEGG" id="hsf:HLASA_1368"/>
<organism evidence="2 5">
    <name type="scientific">Halanaeroarchaeum sulfurireducens</name>
    <dbReference type="NCBI Taxonomy" id="1604004"/>
    <lineage>
        <taxon>Archaea</taxon>
        <taxon>Methanobacteriati</taxon>
        <taxon>Methanobacteriota</taxon>
        <taxon>Stenosarchaea group</taxon>
        <taxon>Halobacteria</taxon>
        <taxon>Halobacteriales</taxon>
        <taxon>Halobacteriaceae</taxon>
        <taxon>Halanaeroarchaeum</taxon>
    </lineage>
</organism>
<evidence type="ECO:0008006" key="6">
    <source>
        <dbReference type="Google" id="ProtNLM"/>
    </source>
</evidence>
<name>A0A0F7P9Q1_9EURY</name>
<reference evidence="4" key="2">
    <citation type="submission" date="2015-05" db="EMBL/GenBank/DDBJ databases">
        <title>Complete genome sequence of Halanaeroarchaeum sulfurireducens type strain M27-SA2, a sulfate-reducer haloarchaeon from marine anoxic lake Medee.</title>
        <authorList>
            <person name="Messina E."/>
            <person name="Kublanov I.V."/>
            <person name="Toshchakov S."/>
            <person name="Arcadi E."/>
            <person name="La Spada G."/>
            <person name="La Cono V."/>
            <person name="Yakimov M.M."/>
        </authorList>
    </citation>
    <scope>NUCLEOTIDE SEQUENCE [LARGE SCALE GENOMIC DNA]</scope>
    <source>
        <strain evidence="4">M27-SA2</strain>
    </source>
</reference>
<dbReference type="Gene3D" id="1.10.3450.10">
    <property type="entry name" value="TTHA0068-like"/>
    <property type="match status" value="1"/>
</dbReference>
<dbReference type="Proteomes" id="UP000060390">
    <property type="component" value="Chromosome"/>
</dbReference>
<evidence type="ECO:0000313" key="4">
    <source>
        <dbReference type="Proteomes" id="UP000060390"/>
    </source>
</evidence>
<accession>A0A0F7P9Q1</accession>
<proteinExistence type="predicted"/>
<dbReference type="Pfam" id="PF03745">
    <property type="entry name" value="DUF309"/>
    <property type="match status" value="1"/>
</dbReference>
<reference evidence="3 4" key="3">
    <citation type="journal article" date="2016" name="Stand. Genomic Sci.">
        <title>Complete genome sequence of 'Halanaeroarchaeum sulfurireducens' M27-SA2, a sulfur-reducing and acetate-oxidizing haloarchaeon from the deep-sea hypersaline anoxic lake Medee.</title>
        <authorList>
            <person name="Messina E."/>
            <person name="Sorokin D.Y."/>
            <person name="Kublanov I.V."/>
            <person name="Toshchakov S."/>
            <person name="Lopatina A."/>
            <person name="Arcadi E."/>
            <person name="Smedile F."/>
            <person name="La Spada G."/>
            <person name="La Cono V."/>
            <person name="Yakimov M.M."/>
        </authorList>
    </citation>
    <scope>NUCLEOTIDE SEQUENCE [LARGE SCALE GENOMIC DNA]</scope>
    <source>
        <strain evidence="3 4">M27-SA2</strain>
    </source>
</reference>
<feature type="region of interest" description="Disordered" evidence="1">
    <location>
        <begin position="1"/>
        <end position="25"/>
    </location>
</feature>
<dbReference type="STRING" id="1604004.HLASA_1368"/>
<evidence type="ECO:0000256" key="1">
    <source>
        <dbReference type="SAM" id="MobiDB-lite"/>
    </source>
</evidence>
<dbReference type="KEGG" id="hsu:HLASF_1381"/>
<dbReference type="GeneID" id="26010712"/>
<dbReference type="EMBL" id="CP008874">
    <property type="protein sequence ID" value="AKH97866.1"/>
    <property type="molecule type" value="Genomic_DNA"/>
</dbReference>
<sequence length="164" mass="18656">MDQHTMDPSIERPPNNATPTGWDEDTDRWEHETLRRAVIHGIRLYNSGEYHDAHDVFEDEWKKYGQGKQEKAFLQGLVQLAAGVYKLASHDNETGLIKLFRTSRGYLSDVPLDYYGVNVSQVHEILEKGIEQPESAIGTQVELDTNAPAARQEDLEYAESIELV</sequence>
<dbReference type="EMBL" id="CP011564">
    <property type="protein sequence ID" value="ALG82260.1"/>
    <property type="molecule type" value="Genomic_DNA"/>
</dbReference>
<dbReference type="InterPro" id="IPR023203">
    <property type="entry name" value="TTHA0068_sf"/>
</dbReference>
<evidence type="ECO:0000313" key="2">
    <source>
        <dbReference type="EMBL" id="AKH97866.1"/>
    </source>
</evidence>
<dbReference type="PANTHER" id="PTHR34796">
    <property type="entry name" value="EXPRESSED PROTEIN"/>
    <property type="match status" value="1"/>
</dbReference>
<keyword evidence="5" id="KW-1185">Reference proteome</keyword>
<gene>
    <name evidence="3" type="ORF">HLASA_1368</name>
    <name evidence="2" type="ORF">HLASF_1381</name>
</gene>
<dbReference type="Proteomes" id="UP000069906">
    <property type="component" value="Chromosome"/>
</dbReference>
<dbReference type="RefSeq" id="WP_050048578.1">
    <property type="nucleotide sequence ID" value="NZ_CP008874.1"/>
</dbReference>
<dbReference type="OrthoDB" id="165464at2157"/>
<dbReference type="AlphaFoldDB" id="A0A0F7P9Q1"/>
<evidence type="ECO:0000313" key="5">
    <source>
        <dbReference type="Proteomes" id="UP000069906"/>
    </source>
</evidence>
<evidence type="ECO:0000313" key="3">
    <source>
        <dbReference type="EMBL" id="ALG82260.1"/>
    </source>
</evidence>